<feature type="region of interest" description="Disordered" evidence="1">
    <location>
        <begin position="26"/>
        <end position="55"/>
    </location>
</feature>
<dbReference type="Pfam" id="PF13899">
    <property type="entry name" value="Thioredoxin_7"/>
    <property type="match status" value="1"/>
</dbReference>
<protein>
    <submittedName>
        <fullName evidence="3">Thioredoxin family protein</fullName>
    </submittedName>
</protein>
<feature type="compositionally biased region" description="Low complexity" evidence="1">
    <location>
        <begin position="34"/>
        <end position="47"/>
    </location>
</feature>
<dbReference type="EMBL" id="JAQNDO010000001">
    <property type="protein sequence ID" value="MDC0746731.1"/>
    <property type="molecule type" value="Genomic_DNA"/>
</dbReference>
<dbReference type="Gene3D" id="3.40.30.10">
    <property type="entry name" value="Glutaredoxin"/>
    <property type="match status" value="1"/>
</dbReference>
<gene>
    <name evidence="3" type="ORF">POL67_35715</name>
</gene>
<accession>A0ABT5EY66</accession>
<evidence type="ECO:0000313" key="4">
    <source>
        <dbReference type="Proteomes" id="UP001221411"/>
    </source>
</evidence>
<feature type="domain" description="Thioredoxin" evidence="2">
    <location>
        <begin position="33"/>
        <end position="165"/>
    </location>
</feature>
<sequence>MRDGRAALRGSLFVALALASACSKRAPAPEERPAATTTASATTAPAPHSLSLPGPWTDLTPDRAFVRARAEGKLVFLYWGAAWCPPCNDLKSEVFSKPRFAEMMRDFVPVHLDGDTEDAQHAAEALSVSAYPTILVLGPEREELLRLNGSVDLAELDRALGAVRGKAQSFRAAAARLDEGKPSAEDCSTLAHAAWELLPAETWSRTRILAALRTAIEVCPSTMNRERALLAGTLLGLAASYRHDPTLAEATGAARASAVSYLDLIFSNAETTWAARALVNHRAEALAAWLAADPKDAAYLAWKAKWLAAAASLRSREGASVDVRLAAVAPSIDFFRHENPSGPVPEPLRADVLAAALHADHEAKTSDERYSVVSTASYLLRRVGAHDEARKMLKAEAERSDTPHYWYSMISALEKELGRIEEARVYSQKAREGAGGRATRLQWITNDILFHAELEGPPPRAYLVAQAEAFYELAFSLPDGFQGRNRTRAEQVTSALAVLKDDPDYVKLVSRLRDRCSSLPADAADRCRSCLPR</sequence>
<dbReference type="PROSITE" id="PS51257">
    <property type="entry name" value="PROKAR_LIPOPROTEIN"/>
    <property type="match status" value="1"/>
</dbReference>
<proteinExistence type="predicted"/>
<evidence type="ECO:0000256" key="1">
    <source>
        <dbReference type="SAM" id="MobiDB-lite"/>
    </source>
</evidence>
<evidence type="ECO:0000313" key="3">
    <source>
        <dbReference type="EMBL" id="MDC0746731.1"/>
    </source>
</evidence>
<reference evidence="3 4" key="1">
    <citation type="submission" date="2022-11" db="EMBL/GenBank/DDBJ databases">
        <title>Minimal conservation of predation-associated metabolite biosynthetic gene clusters underscores biosynthetic potential of Myxococcota including descriptions for ten novel species: Archangium lansinium sp. nov., Myxococcus landrumus sp. nov., Nannocystis bai.</title>
        <authorList>
            <person name="Ahearne A."/>
            <person name="Stevens C."/>
            <person name="Dowd S."/>
        </authorList>
    </citation>
    <scope>NUCLEOTIDE SEQUENCE [LARGE SCALE GENOMIC DNA]</scope>
    <source>
        <strain evidence="3 4">RJM3</strain>
    </source>
</reference>
<dbReference type="PROSITE" id="PS51352">
    <property type="entry name" value="THIOREDOXIN_2"/>
    <property type="match status" value="1"/>
</dbReference>
<dbReference type="RefSeq" id="WP_271925105.1">
    <property type="nucleotide sequence ID" value="NZ_JAQNDO010000001.1"/>
</dbReference>
<comment type="caution">
    <text evidence="3">The sequence shown here is derived from an EMBL/GenBank/DDBJ whole genome shotgun (WGS) entry which is preliminary data.</text>
</comment>
<dbReference type="InterPro" id="IPR013766">
    <property type="entry name" value="Thioredoxin_domain"/>
</dbReference>
<dbReference type="Proteomes" id="UP001221411">
    <property type="component" value="Unassembled WGS sequence"/>
</dbReference>
<evidence type="ECO:0000259" key="2">
    <source>
        <dbReference type="PROSITE" id="PS51352"/>
    </source>
</evidence>
<name>A0ABT5EY66_9BACT</name>
<dbReference type="InterPro" id="IPR036249">
    <property type="entry name" value="Thioredoxin-like_sf"/>
</dbReference>
<dbReference type="SUPFAM" id="SSF52833">
    <property type="entry name" value="Thioredoxin-like"/>
    <property type="match status" value="1"/>
</dbReference>
<keyword evidence="4" id="KW-1185">Reference proteome</keyword>
<organism evidence="3 4">
    <name type="scientific">Polyangium mundeleinium</name>
    <dbReference type="NCBI Taxonomy" id="2995306"/>
    <lineage>
        <taxon>Bacteria</taxon>
        <taxon>Pseudomonadati</taxon>
        <taxon>Myxococcota</taxon>
        <taxon>Polyangia</taxon>
        <taxon>Polyangiales</taxon>
        <taxon>Polyangiaceae</taxon>
        <taxon>Polyangium</taxon>
    </lineage>
</organism>